<dbReference type="OrthoDB" id="539213at2759"/>
<dbReference type="InterPro" id="IPR011333">
    <property type="entry name" value="SKP1/BTB/POZ_sf"/>
</dbReference>
<dbReference type="VEuPathDB" id="AmoebaDB:NfTy_065420"/>
<organism evidence="1 2">
    <name type="scientific">Naegleria fowleri</name>
    <name type="common">Brain eating amoeba</name>
    <dbReference type="NCBI Taxonomy" id="5763"/>
    <lineage>
        <taxon>Eukaryota</taxon>
        <taxon>Discoba</taxon>
        <taxon>Heterolobosea</taxon>
        <taxon>Tetramitia</taxon>
        <taxon>Eutetramitia</taxon>
        <taxon>Vahlkampfiidae</taxon>
        <taxon>Naegleria</taxon>
    </lineage>
</organism>
<dbReference type="EMBL" id="VFQX01000044">
    <property type="protein sequence ID" value="KAF0975336.1"/>
    <property type="molecule type" value="Genomic_DNA"/>
</dbReference>
<dbReference type="AlphaFoldDB" id="A0A6A5BKC7"/>
<dbReference type="VEuPathDB" id="AmoebaDB:FDP41_005330"/>
<sequence>MFDLQSSSSPPSSFHQILHNQRDLEFLLAQLKILEQQEDSSTSNENSIQQEECTINNNGNKMVDDKLMKKEKNLLKLNVRGMIFVIEENLWKLTDHVERDSIGSTEESSPSTTNLFSLLFNHHKQANNQQSTTSSEKGLPIEVDLNGNILLDRDPIRFQNMTQCMRISHQGIDTLKKYLSKKNINELMQLREECMFFSLTFLVNCINQIIIDFKLNPFDLLVAQERLTLCEPLKDMLQENEKHHLEMVTRNDSVANNVAENNDFSSLKVNLPQDNSTHLLREAYSKIINSQVVFTTHLSSCKFIIEELLDFKETLFFELALSHLTKTSSQDQATSETQHDHSQIIILLGGGKEVSLMLKYMKNGKELSREDFAWLDSNRAITTLSCQYYNFEEFQSYVNRCSFPNLRPIIGEENWKIKTQEDILRRAFVSHRDSPQLERASSALLIPMLSMLPHFKPCSLSPHLSGDSLLFQDIPSNTLHGPICEPHVVSSIEEFLFNYHHFTEGMLDGLDWSNVIMAGGSVSTIINKMPTIRDISCRSVRRTPQQLRNNISSFIDKPEQAASIHYHSRRHKWDNHYSDIDLFIYGLDEKDAIEKIRHIFETVKRNVSSEDVFICRSSHAITFKTSKRDVQIVLRLYSNIAEVLVGFDLDSSCFAFDGKEVYTSPRGKRAITQGFNMVDIDRQSYTYEKRLFKYYISRGYKILVPGHNKAFIRREGLMHPIQETITNRIKRIPQPTVNNCRGLALLLLNEIRLRHSINTAITMYAEKRFNSCIDTRIGIGKEYHKDCWLNESDYSGFVFIEQKQRPPSQQFQYFQKFEKAMDERQAEHVRLFGNENSKLEFNIVYNLNDLNSNLSDTKIRFSFITENPGRQDMIGSFHPHSRNFYEDAYLPYHELLTKRFDQKNYLPNFIREIPVIWINNPYNKSYSKWQWYRLDNRKKPIYWRHFNSKYRRKRRNPYYVSGDCNITSYSLTFKNVESEYRKVLNNEISGEKTEIGVDFIKWRYYGYTRLKREMTFEYIL</sequence>
<dbReference type="VEuPathDB" id="AmoebaDB:NF0015410"/>
<accession>A0A6A5BKC7</accession>
<dbReference type="PANTHER" id="PTHR43558">
    <property type="entry name" value="REDUCTASE, PUTATIVE (AFU_ORTHOLOGUE AFUA_3G10540)-RELATED"/>
    <property type="match status" value="1"/>
</dbReference>
<dbReference type="InterPro" id="IPR053354">
    <property type="entry name" value="MGDG_epimerase"/>
</dbReference>
<dbReference type="PANTHER" id="PTHR43558:SF6">
    <property type="entry name" value="REDUCTASE, PUTATIVE (AFU_ORTHOLOGUE AFUA_3G10540)-RELATED"/>
    <property type="match status" value="1"/>
</dbReference>
<reference evidence="1 2" key="1">
    <citation type="journal article" date="2019" name="Sci. Rep.">
        <title>Nanopore sequencing improves the draft genome of the human pathogenic amoeba Naegleria fowleri.</title>
        <authorList>
            <person name="Liechti N."/>
            <person name="Schurch N."/>
            <person name="Bruggmann R."/>
            <person name="Wittwer M."/>
        </authorList>
    </citation>
    <scope>NUCLEOTIDE SEQUENCE [LARGE SCALE GENOMIC DNA]</scope>
    <source>
        <strain evidence="1 2">ATCC 30894</strain>
    </source>
</reference>
<dbReference type="Proteomes" id="UP000444721">
    <property type="component" value="Unassembled WGS sequence"/>
</dbReference>
<proteinExistence type="predicted"/>
<gene>
    <name evidence="1" type="ORF">FDP41_005330</name>
</gene>
<keyword evidence="2" id="KW-1185">Reference proteome</keyword>
<name>A0A6A5BKC7_NAEFO</name>
<comment type="caution">
    <text evidence="1">The sequence shown here is derived from an EMBL/GenBank/DDBJ whole genome shotgun (WGS) entry which is preliminary data.</text>
</comment>
<evidence type="ECO:0000313" key="2">
    <source>
        <dbReference type="Proteomes" id="UP000444721"/>
    </source>
</evidence>
<dbReference type="GeneID" id="68112548"/>
<protein>
    <submittedName>
        <fullName evidence="1">Uncharacterized protein</fullName>
    </submittedName>
</protein>
<dbReference type="Gene3D" id="3.30.710.10">
    <property type="entry name" value="Potassium Channel Kv1.1, Chain A"/>
    <property type="match status" value="1"/>
</dbReference>
<dbReference type="RefSeq" id="XP_044560049.1">
    <property type="nucleotide sequence ID" value="XM_044708843.1"/>
</dbReference>
<evidence type="ECO:0000313" key="1">
    <source>
        <dbReference type="EMBL" id="KAF0975336.1"/>
    </source>
</evidence>